<feature type="transmembrane region" description="Helical" evidence="2">
    <location>
        <begin position="29"/>
        <end position="47"/>
    </location>
</feature>
<evidence type="ECO:0000256" key="1">
    <source>
        <dbReference type="SAM" id="MobiDB-lite"/>
    </source>
</evidence>
<feature type="compositionally biased region" description="Low complexity" evidence="1">
    <location>
        <begin position="277"/>
        <end position="287"/>
    </location>
</feature>
<feature type="compositionally biased region" description="Low complexity" evidence="1">
    <location>
        <begin position="256"/>
        <end position="266"/>
    </location>
</feature>
<feature type="compositionally biased region" description="Polar residues" evidence="1">
    <location>
        <begin position="267"/>
        <end position="276"/>
    </location>
</feature>
<feature type="transmembrane region" description="Helical" evidence="2">
    <location>
        <begin position="99"/>
        <end position="118"/>
    </location>
</feature>
<keyword evidence="2" id="KW-1133">Transmembrane helix</keyword>
<keyword evidence="2" id="KW-0812">Transmembrane</keyword>
<feature type="transmembrane region" description="Helical" evidence="2">
    <location>
        <begin position="59"/>
        <end position="79"/>
    </location>
</feature>
<dbReference type="AlphaFoldDB" id="A0A0F9UP30"/>
<reference evidence="3" key="1">
    <citation type="journal article" date="2015" name="Nature">
        <title>Complex archaea that bridge the gap between prokaryotes and eukaryotes.</title>
        <authorList>
            <person name="Spang A."/>
            <person name="Saw J.H."/>
            <person name="Jorgensen S.L."/>
            <person name="Zaremba-Niedzwiedzka K."/>
            <person name="Martijn J."/>
            <person name="Lind A.E."/>
            <person name="van Eijk R."/>
            <person name="Schleper C."/>
            <person name="Guy L."/>
            <person name="Ettema T.J."/>
        </authorList>
    </citation>
    <scope>NUCLEOTIDE SEQUENCE</scope>
</reference>
<organism evidence="3">
    <name type="scientific">marine sediment metagenome</name>
    <dbReference type="NCBI Taxonomy" id="412755"/>
    <lineage>
        <taxon>unclassified sequences</taxon>
        <taxon>metagenomes</taxon>
        <taxon>ecological metagenomes</taxon>
    </lineage>
</organism>
<gene>
    <name evidence="3" type="ORF">LCGC14_0583050</name>
</gene>
<comment type="caution">
    <text evidence="3">The sequence shown here is derived from an EMBL/GenBank/DDBJ whole genome shotgun (WGS) entry which is preliminary data.</text>
</comment>
<evidence type="ECO:0000313" key="3">
    <source>
        <dbReference type="EMBL" id="KKN55368.1"/>
    </source>
</evidence>
<accession>A0A0F9UP30</accession>
<feature type="transmembrane region" description="Helical" evidence="2">
    <location>
        <begin position="178"/>
        <end position="198"/>
    </location>
</feature>
<keyword evidence="2" id="KW-0472">Membrane</keyword>
<feature type="transmembrane region" description="Helical" evidence="2">
    <location>
        <begin position="7"/>
        <end position="23"/>
    </location>
</feature>
<feature type="transmembrane region" description="Helical" evidence="2">
    <location>
        <begin position="139"/>
        <end position="158"/>
    </location>
</feature>
<name>A0A0F9UP30_9ZZZZ</name>
<feature type="compositionally biased region" description="Basic and acidic residues" evidence="1">
    <location>
        <begin position="232"/>
        <end position="244"/>
    </location>
</feature>
<feature type="region of interest" description="Disordered" evidence="1">
    <location>
        <begin position="225"/>
        <end position="299"/>
    </location>
</feature>
<protein>
    <submittedName>
        <fullName evidence="3">Uncharacterized protein</fullName>
    </submittedName>
</protein>
<sequence>MVKKYNSVILLISLIIGLIHGIITISFNVFLSWLLIGIWLILTIKIIKNTKRYREFNSPHNTAFFVVLPIFIAIFYTIWSNFTGLLVENLLADSSLYLSWWSLVFGLPYAIYGSFSLHSCFRKYDVVYLGTKSVNGKRFGYIMVFLILFCIIFYWIVFYVADDIFEDFLSPINFSVDLILLLMFISTIFIMIIYGFLANRRSLPELTRAYITRRANRVDQITRPQPVRRSTRQRERVHTIERTRTPGPTRIDTRISRSTSRSLRTSPNRQTQTIRASTKATTQTSSGKTKKTSKTRPTSTRIINLNKYKPKTTALSSEDFKCIFCFQLPNFPQDQGRGIILCPNCRYPAHADEFKDWLGSSNLCSRCSARIPTNYGRNPRIISVKNYILIYKDFLRKKR</sequence>
<proteinExistence type="predicted"/>
<dbReference type="EMBL" id="LAZR01000888">
    <property type="protein sequence ID" value="KKN55368.1"/>
    <property type="molecule type" value="Genomic_DNA"/>
</dbReference>
<evidence type="ECO:0000256" key="2">
    <source>
        <dbReference type="SAM" id="Phobius"/>
    </source>
</evidence>